<organism evidence="2 3">
    <name type="scientific">Nesterenkonia sedimenti</name>
    <dbReference type="NCBI Taxonomy" id="1463632"/>
    <lineage>
        <taxon>Bacteria</taxon>
        <taxon>Bacillati</taxon>
        <taxon>Actinomycetota</taxon>
        <taxon>Actinomycetes</taxon>
        <taxon>Micrococcales</taxon>
        <taxon>Micrococcaceae</taxon>
        <taxon>Nesterenkonia</taxon>
    </lineage>
</organism>
<evidence type="ECO:0000313" key="3">
    <source>
        <dbReference type="Proteomes" id="UP000523139"/>
    </source>
</evidence>
<keyword evidence="3" id="KW-1185">Reference proteome</keyword>
<accession>A0A7X8YE73</accession>
<dbReference type="EMBL" id="JABAHY010000009">
    <property type="protein sequence ID" value="NLS10329.1"/>
    <property type="molecule type" value="Genomic_DNA"/>
</dbReference>
<feature type="compositionally biased region" description="Polar residues" evidence="1">
    <location>
        <begin position="9"/>
        <end position="22"/>
    </location>
</feature>
<protein>
    <submittedName>
        <fullName evidence="2">Uncharacterized protein</fullName>
    </submittedName>
</protein>
<sequence length="250" mass="26191">MVDEFTIPVNLNTRTTTVQTDQIFLGEAPAAPEEEPAEEPSPADDETPSEEATPTDEATPAEEPTSPEETTPTEEVEESVEPSEEASPTEEETPAESEQETPAPEEAPAPPTPVAQCEISGGTWDELDWEAASGDLSEETTGQLELLSDEAAPGTAVEGVLSAEAAANCSELVAAVFPGGAGTDEPGLPVEISAVWEDGSIVFELPDEEDLPAGQAALAVYSTEGDTLGWATLEILSPDEFPEAEEIIRP</sequence>
<evidence type="ECO:0000313" key="2">
    <source>
        <dbReference type="EMBL" id="NLS10329.1"/>
    </source>
</evidence>
<dbReference type="Proteomes" id="UP000523139">
    <property type="component" value="Unassembled WGS sequence"/>
</dbReference>
<reference evidence="2 3" key="1">
    <citation type="submission" date="2020-04" db="EMBL/GenBank/DDBJ databases">
        <title>Nesterenkonia sp. nov., isolated from marine sediment.</title>
        <authorList>
            <person name="Zhang G."/>
        </authorList>
    </citation>
    <scope>NUCLEOTIDE SEQUENCE [LARGE SCALE GENOMIC DNA]</scope>
    <source>
        <strain evidence="2 3">MY13</strain>
    </source>
</reference>
<dbReference type="AlphaFoldDB" id="A0A7X8YE73"/>
<feature type="compositionally biased region" description="Low complexity" evidence="1">
    <location>
        <begin position="50"/>
        <end position="70"/>
    </location>
</feature>
<name>A0A7X8YE73_9MICC</name>
<feature type="compositionally biased region" description="Acidic residues" evidence="1">
    <location>
        <begin position="71"/>
        <end position="99"/>
    </location>
</feature>
<comment type="caution">
    <text evidence="2">The sequence shown here is derived from an EMBL/GenBank/DDBJ whole genome shotgun (WGS) entry which is preliminary data.</text>
</comment>
<proteinExistence type="predicted"/>
<evidence type="ECO:0000256" key="1">
    <source>
        <dbReference type="SAM" id="MobiDB-lite"/>
    </source>
</evidence>
<gene>
    <name evidence="2" type="ORF">HGQ17_10055</name>
</gene>
<feature type="region of interest" description="Disordered" evidence="1">
    <location>
        <begin position="1"/>
        <end position="119"/>
    </location>
</feature>
<dbReference type="RefSeq" id="WP_168887817.1">
    <property type="nucleotide sequence ID" value="NZ_JABAHY010000009.1"/>
</dbReference>
<feature type="compositionally biased region" description="Acidic residues" evidence="1">
    <location>
        <begin position="32"/>
        <end position="49"/>
    </location>
</feature>